<dbReference type="GO" id="GO:0031177">
    <property type="term" value="F:phosphopantetheine binding"/>
    <property type="evidence" value="ECO:0007669"/>
    <property type="project" value="TreeGrafter"/>
</dbReference>
<dbReference type="Gene3D" id="3.40.50.12780">
    <property type="entry name" value="N-terminal domain of ligase-like"/>
    <property type="match status" value="1"/>
</dbReference>
<dbReference type="Gene3D" id="1.10.1200.10">
    <property type="entry name" value="ACP-like"/>
    <property type="match status" value="2"/>
</dbReference>
<dbReference type="InterPro" id="IPR036736">
    <property type="entry name" value="ACP-like_sf"/>
</dbReference>
<gene>
    <name evidence="7" type="ORF">OIDMADRAFT_171109</name>
</gene>
<evidence type="ECO:0000256" key="3">
    <source>
        <dbReference type="ARBA" id="ARBA00022598"/>
    </source>
</evidence>
<dbReference type="PANTHER" id="PTHR45527">
    <property type="entry name" value="NONRIBOSOMAL PEPTIDE SYNTHETASE"/>
    <property type="match status" value="1"/>
</dbReference>
<dbReference type="SUPFAM" id="SSF52777">
    <property type="entry name" value="CoA-dependent acyltransferases"/>
    <property type="match status" value="4"/>
</dbReference>
<dbReference type="GO" id="GO:0043041">
    <property type="term" value="P:amino acid activation for nonribosomal peptide biosynthetic process"/>
    <property type="evidence" value="ECO:0007669"/>
    <property type="project" value="TreeGrafter"/>
</dbReference>
<dbReference type="Gene3D" id="3.30.559.30">
    <property type="entry name" value="Nonribosomal peptide synthetase, condensation domain"/>
    <property type="match status" value="2"/>
</dbReference>
<evidence type="ECO:0000256" key="1">
    <source>
        <dbReference type="ARBA" id="ARBA00022450"/>
    </source>
</evidence>
<keyword evidence="1" id="KW-0596">Phosphopantetheine</keyword>
<keyword evidence="2" id="KW-0597">Phosphoprotein</keyword>
<reference evidence="7 8" key="1">
    <citation type="submission" date="2014-04" db="EMBL/GenBank/DDBJ databases">
        <authorList>
            <consortium name="DOE Joint Genome Institute"/>
            <person name="Kuo A."/>
            <person name="Martino E."/>
            <person name="Perotto S."/>
            <person name="Kohler A."/>
            <person name="Nagy L.G."/>
            <person name="Floudas D."/>
            <person name="Copeland A."/>
            <person name="Barry K.W."/>
            <person name="Cichocki N."/>
            <person name="Veneault-Fourrey C."/>
            <person name="LaButti K."/>
            <person name="Lindquist E.A."/>
            <person name="Lipzen A."/>
            <person name="Lundell T."/>
            <person name="Morin E."/>
            <person name="Murat C."/>
            <person name="Sun H."/>
            <person name="Tunlid A."/>
            <person name="Henrissat B."/>
            <person name="Grigoriev I.V."/>
            <person name="Hibbett D.S."/>
            <person name="Martin F."/>
            <person name="Nordberg H.P."/>
            <person name="Cantor M.N."/>
            <person name="Hua S.X."/>
        </authorList>
    </citation>
    <scope>NUCLEOTIDE SEQUENCE [LARGE SCALE GENOMIC DNA]</scope>
    <source>
        <strain evidence="7 8">Zn</strain>
    </source>
</reference>
<dbReference type="OrthoDB" id="416786at2759"/>
<dbReference type="Pfam" id="PF00668">
    <property type="entry name" value="Condensation"/>
    <property type="match status" value="2"/>
</dbReference>
<dbReference type="InterPro" id="IPR023213">
    <property type="entry name" value="CAT-like_dom_sf"/>
</dbReference>
<dbReference type="Gene3D" id="3.30.300.30">
    <property type="match status" value="1"/>
</dbReference>
<dbReference type="GO" id="GO:0044550">
    <property type="term" value="P:secondary metabolite biosynthetic process"/>
    <property type="evidence" value="ECO:0007669"/>
    <property type="project" value="TreeGrafter"/>
</dbReference>
<evidence type="ECO:0000256" key="5">
    <source>
        <dbReference type="SAM" id="MobiDB-lite"/>
    </source>
</evidence>
<keyword evidence="3" id="KW-0436">Ligase</keyword>
<feature type="domain" description="Carrier" evidence="6">
    <location>
        <begin position="1076"/>
        <end position="1151"/>
    </location>
</feature>
<dbReference type="InterPro" id="IPR042099">
    <property type="entry name" value="ANL_N_sf"/>
</dbReference>
<dbReference type="Pfam" id="PF00550">
    <property type="entry name" value="PP-binding"/>
    <property type="match status" value="2"/>
</dbReference>
<dbReference type="InterPro" id="IPR045851">
    <property type="entry name" value="AMP-bd_C_sf"/>
</dbReference>
<organism evidence="7 8">
    <name type="scientific">Oidiodendron maius (strain Zn)</name>
    <dbReference type="NCBI Taxonomy" id="913774"/>
    <lineage>
        <taxon>Eukaryota</taxon>
        <taxon>Fungi</taxon>
        <taxon>Dikarya</taxon>
        <taxon>Ascomycota</taxon>
        <taxon>Pezizomycotina</taxon>
        <taxon>Leotiomycetes</taxon>
        <taxon>Leotiomycetes incertae sedis</taxon>
        <taxon>Myxotrichaceae</taxon>
        <taxon>Oidiodendron</taxon>
    </lineage>
</organism>
<dbReference type="SUPFAM" id="SSF47336">
    <property type="entry name" value="ACP-like"/>
    <property type="match status" value="2"/>
</dbReference>
<keyword evidence="8" id="KW-1185">Reference proteome</keyword>
<dbReference type="EMBL" id="KN832886">
    <property type="protein sequence ID" value="KIM95670.1"/>
    <property type="molecule type" value="Genomic_DNA"/>
</dbReference>
<reference evidence="8" key="2">
    <citation type="submission" date="2015-01" db="EMBL/GenBank/DDBJ databases">
        <title>Evolutionary Origins and Diversification of the Mycorrhizal Mutualists.</title>
        <authorList>
            <consortium name="DOE Joint Genome Institute"/>
            <consortium name="Mycorrhizal Genomics Consortium"/>
            <person name="Kohler A."/>
            <person name="Kuo A."/>
            <person name="Nagy L.G."/>
            <person name="Floudas D."/>
            <person name="Copeland A."/>
            <person name="Barry K.W."/>
            <person name="Cichocki N."/>
            <person name="Veneault-Fourrey C."/>
            <person name="LaButti K."/>
            <person name="Lindquist E.A."/>
            <person name="Lipzen A."/>
            <person name="Lundell T."/>
            <person name="Morin E."/>
            <person name="Murat C."/>
            <person name="Riley R."/>
            <person name="Ohm R."/>
            <person name="Sun H."/>
            <person name="Tunlid A."/>
            <person name="Henrissat B."/>
            <person name="Grigoriev I.V."/>
            <person name="Hibbett D.S."/>
            <person name="Martin F."/>
        </authorList>
    </citation>
    <scope>NUCLEOTIDE SEQUENCE [LARGE SCALE GENOMIC DNA]</scope>
    <source>
        <strain evidence="8">Zn</strain>
    </source>
</reference>
<evidence type="ECO:0000313" key="8">
    <source>
        <dbReference type="Proteomes" id="UP000054321"/>
    </source>
</evidence>
<dbReference type="InterPro" id="IPR010071">
    <property type="entry name" value="AA_adenyl_dom"/>
</dbReference>
<evidence type="ECO:0000256" key="4">
    <source>
        <dbReference type="ARBA" id="ARBA00029454"/>
    </source>
</evidence>
<dbReference type="GO" id="GO:0005737">
    <property type="term" value="C:cytoplasm"/>
    <property type="evidence" value="ECO:0007669"/>
    <property type="project" value="TreeGrafter"/>
</dbReference>
<dbReference type="InterPro" id="IPR009081">
    <property type="entry name" value="PP-bd_ACP"/>
</dbReference>
<evidence type="ECO:0000259" key="6">
    <source>
        <dbReference type="PROSITE" id="PS50075"/>
    </source>
</evidence>
<dbReference type="InterPro" id="IPR000873">
    <property type="entry name" value="AMP-dep_synth/lig_dom"/>
</dbReference>
<dbReference type="GO" id="GO:0016874">
    <property type="term" value="F:ligase activity"/>
    <property type="evidence" value="ECO:0007669"/>
    <property type="project" value="UniProtKB-KW"/>
</dbReference>
<dbReference type="Proteomes" id="UP000054321">
    <property type="component" value="Unassembled WGS sequence"/>
</dbReference>
<proteinExistence type="inferred from homology"/>
<protein>
    <recommendedName>
        <fullName evidence="6">Carrier domain-containing protein</fullName>
    </recommendedName>
</protein>
<name>A0A0C3GHQ6_OIDMZ</name>
<dbReference type="HOGENOM" id="CLU_000022_0_5_1"/>
<dbReference type="PROSITE" id="PS50075">
    <property type="entry name" value="CARRIER"/>
    <property type="match status" value="1"/>
</dbReference>
<dbReference type="PANTHER" id="PTHR45527:SF11">
    <property type="entry name" value="NONRIBOSOMAL PEPTIDE SYNTHETASE 5"/>
    <property type="match status" value="1"/>
</dbReference>
<sequence>MATDHQSTTSPISAELHRFTLNAICTVLGRPISAIKLSASFPASGGNSLDAILLSSLCRKQGITLPIEIILQSRSILFLLQNVSRQSLGGQPNDKAKLDANSNDISQYESRNERPVKRQRLTKNESLLNVSSRLHLQLAPKEEDCILTEMQQSLIHGSRICPGANIISFFETYRTEDLATMKEAWKTVIAIEPIFRLHGSLHGTHINIKMDVEAPFLWNEVVARYQKEYDAAVQEPPNHHAIGTSFKIVILDQGSNGPSTATIIWHIHHALIDGWSASRVYQKVRQAAEGQRIHAGSPFLRVTKDLAAFHRSSRDVFKHFWAQERVEFPSTASEIILPSRQEVQYPTVFPPLCHTTEIITLELPVAQIILFVQRHNCTTAALYYSAWALVLSKYTDSDRVMFGSVLSGRDPRVDGADDTIGPLINTLPFNVAVNEEKFALEFIQDVFHRMIKLHNMQCSVPADGFSRNFSSAIARQQSFKYTPETKIRPISDNGFRLISDVAISILINDNGNVQLCYHSDKYQHADMKTLCYYYQTFITTLIQPQKRLRDCLDVLHAPSYEPLLNLGNCVSPTTSSTSIESDLVTLFEDAALKHPDSIALEKEGKFSTYEKLENDAHLIAQRLSNLIEPGECVCVHADRSINWIISIYGVLKAGAVYAPLDPSLPVAIRDINFRTVKAKVFLAPDADAQKCAPASCSHSLSVQDILRHDAPAEEASSYPVTRRRVQADPSAPAYVCFTSGSTGTPKAVLCTHEGLVAFQRDEEVRLFANPGIRVAQTMSPAFDGSIHEIFSALSYGATLVLQDPAQPFQHLCSTHSAILTPSIAKVLNPSDYPMLQNVYLVGEPVSQVVNDTWAELKALYNMYGPTEATCGATIKRLRVGIPVNLGHPNPSTRIYVLDRKARLLPPGVTGEIYLAGVQVARGYVGNAEETTKRFLHDPICAHLSERMYRTGDVGYWNAAGELVLLGRKDRQIKLRGFRLDLNDLEVRILRALPEATAAAVIRKDDYLIAVIQPASLADVNLRSRISQLLPPYALPRFIISRDYLPMTSAGKLDYTAIARDADISNELAQPTKALSTPTERMVADAWRECLDIDPNVSIHSTSEFITLGGHSMLQFELANLLTRMFGRVIPAKLVLTSPTLRDLAQGIDQSLSRESSEPTAPSTPSDAGRHWVSCMEYEWWLQYQVGLGTSSFNVPVVWSLDIHRVDRQRLRHAWNTVMARHRILRSRFIHERKGLHRRYSDLPPQARLVKKANIRKVVNRPFRPEQDDLIRVIISRTHMVVCISHIICDLTTLRVLWDEVQAAYAVKSLPPIDREYSQAPYWSSIDCQPNLSFWDEYLGGAKSAPRTISSSSMRAGYIGTSHAVLLPSALFHSLTNFASAYGFTLHQVALAAVGLACSVSRKMTFCPEDPDIDLVIGSPYFNRQHTDLATIGLFLEPLPIRLHFTHPDPGSSAFALDFVRAAQKSSQLALAHVIPWVQLIQHLDLQSKYPQYPLFDTMVTFHDDRRNGSSWLGMEGCTPLLTWAEGAKFRLMCEFDALNEDCCLLRLEYDTQVFDKQEIVHMADIILSAFEALIADMGYEDMRAHLESVAAQEHGLHLGEHIAFGTAVASI</sequence>
<dbReference type="STRING" id="913774.A0A0C3GHQ6"/>
<dbReference type="SUPFAM" id="SSF56801">
    <property type="entry name" value="Acetyl-CoA synthetase-like"/>
    <property type="match status" value="1"/>
</dbReference>
<evidence type="ECO:0000256" key="2">
    <source>
        <dbReference type="ARBA" id="ARBA00022553"/>
    </source>
</evidence>
<dbReference type="CDD" id="cd19537">
    <property type="entry name" value="C_NRPS-like"/>
    <property type="match status" value="1"/>
</dbReference>
<feature type="compositionally biased region" description="Polar residues" evidence="5">
    <location>
        <begin position="100"/>
        <end position="109"/>
    </location>
</feature>
<dbReference type="InterPro" id="IPR001242">
    <property type="entry name" value="Condensation_dom"/>
</dbReference>
<comment type="similarity">
    <text evidence="4">Belongs to the NRP synthetase family.</text>
</comment>
<dbReference type="Gene3D" id="3.30.559.10">
    <property type="entry name" value="Chloramphenicol acetyltransferase-like domain"/>
    <property type="match status" value="2"/>
</dbReference>
<evidence type="ECO:0000313" key="7">
    <source>
        <dbReference type="EMBL" id="KIM95670.1"/>
    </source>
</evidence>
<feature type="region of interest" description="Disordered" evidence="5">
    <location>
        <begin position="1148"/>
        <end position="1168"/>
    </location>
</feature>
<dbReference type="InterPro" id="IPR020845">
    <property type="entry name" value="AMP-binding_CS"/>
</dbReference>
<dbReference type="InParanoid" id="A0A0C3GHQ6"/>
<dbReference type="PROSITE" id="PS00455">
    <property type="entry name" value="AMP_BINDING"/>
    <property type="match status" value="1"/>
</dbReference>
<accession>A0A0C3GHQ6</accession>
<dbReference type="NCBIfam" id="TIGR01733">
    <property type="entry name" value="AA-adenyl-dom"/>
    <property type="match status" value="1"/>
</dbReference>
<feature type="region of interest" description="Disordered" evidence="5">
    <location>
        <begin position="88"/>
        <end position="116"/>
    </location>
</feature>
<dbReference type="Pfam" id="PF00501">
    <property type="entry name" value="AMP-binding"/>
    <property type="match status" value="1"/>
</dbReference>